<dbReference type="Proteomes" id="UP001324380">
    <property type="component" value="Chromosome"/>
</dbReference>
<name>A0ABZ0TJA2_9SPHI</name>
<evidence type="ECO:0000256" key="1">
    <source>
        <dbReference type="SAM" id="MobiDB-lite"/>
    </source>
</evidence>
<feature type="compositionally biased region" description="Basic and acidic residues" evidence="1">
    <location>
        <begin position="25"/>
        <end position="52"/>
    </location>
</feature>
<keyword evidence="2" id="KW-0812">Transmembrane</keyword>
<feature type="compositionally biased region" description="Polar residues" evidence="1">
    <location>
        <begin position="1"/>
        <end position="11"/>
    </location>
</feature>
<accession>A0ABZ0TJA2</accession>
<dbReference type="EMBL" id="CP139558">
    <property type="protein sequence ID" value="WPU91270.1"/>
    <property type="molecule type" value="Genomic_DNA"/>
</dbReference>
<sequence length="258" mass="29351">MGNNKAPQSQKHVPPIKPSLIQTDNRNKKIIDEKPHSDKAKDSRDKGADDYHQRTPIVEVTFPKERNWSLANKIAAVGVAINFALIFITGISLKNAINYNTLTQQSLIDATTRFEQENQPFLQIFVQNMIVEPSKFSVKYSLNNLSNTPVKIIETRVVAKVDTAQPNFEGAPFNVVHDVNSYVVKESPLRRFFGNYPIYPDAALAIKAGAFKVYIMGQIRYENLISHKIRLYDYKLKCSIINGVDTYTDFIENENRDL</sequence>
<evidence type="ECO:0000313" key="3">
    <source>
        <dbReference type="EMBL" id="WPU91270.1"/>
    </source>
</evidence>
<reference evidence="3 4" key="1">
    <citation type="submission" date="2023-11" db="EMBL/GenBank/DDBJ databases">
        <title>Analysis of the Genomes of Mucilaginibacter gossypii cycad 4 and M. sabulilitoris SNA2: microbes with the potential for plant growth promotion.</title>
        <authorList>
            <person name="Hirsch A.M."/>
            <person name="Humm E."/>
            <person name="Rubbi M."/>
            <person name="Del Vecchio G."/>
            <person name="Ha S.M."/>
            <person name="Pellegrini M."/>
            <person name="Gunsalus R.P."/>
        </authorList>
    </citation>
    <scope>NUCLEOTIDE SEQUENCE [LARGE SCALE GENOMIC DNA]</scope>
    <source>
        <strain evidence="3 4">SNA2</strain>
    </source>
</reference>
<organism evidence="3 4">
    <name type="scientific">Mucilaginibacter sabulilitoris</name>
    <dbReference type="NCBI Taxonomy" id="1173583"/>
    <lineage>
        <taxon>Bacteria</taxon>
        <taxon>Pseudomonadati</taxon>
        <taxon>Bacteroidota</taxon>
        <taxon>Sphingobacteriia</taxon>
        <taxon>Sphingobacteriales</taxon>
        <taxon>Sphingobacteriaceae</taxon>
        <taxon>Mucilaginibacter</taxon>
    </lineage>
</organism>
<feature type="region of interest" description="Disordered" evidence="1">
    <location>
        <begin position="1"/>
        <end position="52"/>
    </location>
</feature>
<evidence type="ECO:0000313" key="4">
    <source>
        <dbReference type="Proteomes" id="UP001324380"/>
    </source>
</evidence>
<keyword evidence="4" id="KW-1185">Reference proteome</keyword>
<keyword evidence="2" id="KW-0472">Membrane</keyword>
<proteinExistence type="predicted"/>
<dbReference type="RefSeq" id="WP_321560436.1">
    <property type="nucleotide sequence ID" value="NZ_CP139558.1"/>
</dbReference>
<evidence type="ECO:0000256" key="2">
    <source>
        <dbReference type="SAM" id="Phobius"/>
    </source>
</evidence>
<feature type="transmembrane region" description="Helical" evidence="2">
    <location>
        <begin position="74"/>
        <end position="93"/>
    </location>
</feature>
<gene>
    <name evidence="3" type="ORF">SNE25_18295</name>
</gene>
<protein>
    <submittedName>
        <fullName evidence="3">Uncharacterized protein</fullName>
    </submittedName>
</protein>
<keyword evidence="2" id="KW-1133">Transmembrane helix</keyword>